<comment type="similarity">
    <text evidence="2">Belongs to the HPPK family.</text>
</comment>
<evidence type="ECO:0000256" key="6">
    <source>
        <dbReference type="ARBA" id="ARBA00022679"/>
    </source>
</evidence>
<dbReference type="SUPFAM" id="SSF55620">
    <property type="entry name" value="Tetrahydrobiopterin biosynthesis enzymes-like"/>
    <property type="match status" value="1"/>
</dbReference>
<evidence type="ECO:0000256" key="9">
    <source>
        <dbReference type="ARBA" id="ARBA00022840"/>
    </source>
</evidence>
<organism evidence="15 16">
    <name type="scientific">Candidatus Deianiraea vastatrix</name>
    <dbReference type="NCBI Taxonomy" id="2163644"/>
    <lineage>
        <taxon>Bacteria</taxon>
        <taxon>Pseudomonadati</taxon>
        <taxon>Pseudomonadota</taxon>
        <taxon>Alphaproteobacteria</taxon>
        <taxon>Rickettsiales</taxon>
        <taxon>Candidatus Deianiraeaceae</taxon>
        <taxon>Candidatus Deianiraea</taxon>
    </lineage>
</organism>
<dbReference type="SUPFAM" id="SSF55083">
    <property type="entry name" value="6-hydroxymethyl-7,8-dihydropterin pyrophosphokinase, HPPK"/>
    <property type="match status" value="1"/>
</dbReference>
<comment type="similarity">
    <text evidence="3">In the N-terminal section; belongs to the DHNA family.</text>
</comment>
<keyword evidence="9" id="KW-0067">ATP-binding</keyword>
<evidence type="ECO:0000256" key="5">
    <source>
        <dbReference type="ARBA" id="ARBA00016218"/>
    </source>
</evidence>
<keyword evidence="16" id="KW-1185">Reference proteome</keyword>
<dbReference type="PANTHER" id="PTHR43071:SF1">
    <property type="entry name" value="2-AMINO-4-HYDROXY-6-HYDROXYMETHYLDIHYDROPTERIDINE PYROPHOSPHOKINASE"/>
    <property type="match status" value="1"/>
</dbReference>
<dbReference type="NCBIfam" id="TIGR01498">
    <property type="entry name" value="folK"/>
    <property type="match status" value="1"/>
</dbReference>
<dbReference type="EC" id="2.7.6.3" evidence="4"/>
<comment type="function">
    <text evidence="11">Catalyzes the transfer of pyrophosphate from adenosine triphosphate (ATP) to 6-hydroxymethyl-7,8-dihydropterin, an enzymatic step in folate biosynthesis pathway.</text>
</comment>
<keyword evidence="6" id="KW-0808">Transferase</keyword>
<dbReference type="Pfam" id="PF02152">
    <property type="entry name" value="FolB"/>
    <property type="match status" value="1"/>
</dbReference>
<feature type="domain" description="Dihydroneopterin aldolase/epimerase" evidence="14">
    <location>
        <begin position="3"/>
        <end position="112"/>
    </location>
</feature>
<dbReference type="NCBIfam" id="TIGR00526">
    <property type="entry name" value="folB_dom"/>
    <property type="match status" value="1"/>
</dbReference>
<dbReference type="GO" id="GO:0046656">
    <property type="term" value="P:folic acid biosynthetic process"/>
    <property type="evidence" value="ECO:0007669"/>
    <property type="project" value="UniProtKB-KW"/>
</dbReference>
<keyword evidence="8 15" id="KW-0418">Kinase</keyword>
<comment type="pathway">
    <text evidence="1">Cofactor biosynthesis; tetrahydrofolate biosynthesis; 2-amino-4-hydroxy-6-hydroxymethyl-7,8-dihydropteridine diphosphate from 7,8-dihydroneopterin triphosphate: step 4/4.</text>
</comment>
<dbReference type="InterPro" id="IPR035907">
    <property type="entry name" value="Hppk_sf"/>
</dbReference>
<proteinExistence type="inferred from homology"/>
<sequence length="260" mass="29825">MIIEINDICLNANLKCHYPWEKSDIQGVKIDCKIIYNTQNPKVLSDVIDYVKIENVILDIAKSNQFDIIEALAGAIADKILEKFEQITQIFVKITKENVMQNAKSVSIEIEKTQGVKVIFCLGSNLGDREKNINLAYKLLCEKLQLKMPKISSLIEYPAWMPEGSPATWNIDFLNCAVSGFCAKKCDEILQITQEIEQEIGRKKDRIKFSPREIDIDILYFDGKIISSKNLQIPHAQCYFRDFMLTPAREIEPDLIYVLK</sequence>
<dbReference type="UniPathway" id="UPA00077">
    <property type="reaction ID" value="UER00155"/>
</dbReference>
<name>A0A5B8XGR6_9RICK</name>
<dbReference type="SMART" id="SM00905">
    <property type="entry name" value="FolB"/>
    <property type="match status" value="1"/>
</dbReference>
<evidence type="ECO:0000256" key="7">
    <source>
        <dbReference type="ARBA" id="ARBA00022741"/>
    </source>
</evidence>
<dbReference type="RefSeq" id="WP_146820639.1">
    <property type="nucleotide sequence ID" value="NZ_CP029077.1"/>
</dbReference>
<evidence type="ECO:0000313" key="15">
    <source>
        <dbReference type="EMBL" id="QED23361.1"/>
    </source>
</evidence>
<dbReference type="InterPro" id="IPR006157">
    <property type="entry name" value="FolB_dom"/>
</dbReference>
<dbReference type="GO" id="GO:0046654">
    <property type="term" value="P:tetrahydrofolate biosynthetic process"/>
    <property type="evidence" value="ECO:0007669"/>
    <property type="project" value="UniProtKB-UniPathway"/>
</dbReference>
<keyword evidence="7" id="KW-0547">Nucleotide-binding</keyword>
<evidence type="ECO:0000256" key="2">
    <source>
        <dbReference type="ARBA" id="ARBA00005810"/>
    </source>
</evidence>
<evidence type="ECO:0000256" key="8">
    <source>
        <dbReference type="ARBA" id="ARBA00022777"/>
    </source>
</evidence>
<dbReference type="GO" id="GO:0005524">
    <property type="term" value="F:ATP binding"/>
    <property type="evidence" value="ECO:0007669"/>
    <property type="project" value="UniProtKB-KW"/>
</dbReference>
<dbReference type="GO" id="GO:0016301">
    <property type="term" value="F:kinase activity"/>
    <property type="evidence" value="ECO:0007669"/>
    <property type="project" value="UniProtKB-KW"/>
</dbReference>
<dbReference type="PANTHER" id="PTHR43071">
    <property type="entry name" value="2-AMINO-4-HYDROXY-6-HYDROXYMETHYLDIHYDROPTERIDINE PYROPHOSPHOKINASE"/>
    <property type="match status" value="1"/>
</dbReference>
<keyword evidence="10" id="KW-0289">Folate biosynthesis</keyword>
<gene>
    <name evidence="15" type="ORF">Deia_00566</name>
</gene>
<protein>
    <recommendedName>
        <fullName evidence="5">2-amino-4-hydroxy-6-hydroxymethyldihydropteridine pyrophosphokinase</fullName>
        <ecNumber evidence="4">2.7.6.3</ecNumber>
    </recommendedName>
    <alternativeName>
        <fullName evidence="12">6-hydroxymethyl-7,8-dihydropterin pyrophosphokinase</fullName>
    </alternativeName>
    <alternativeName>
        <fullName evidence="13">7,8-dihydro-6-hydroxymethylpterin-pyrophosphokinase</fullName>
    </alternativeName>
</protein>
<dbReference type="GO" id="GO:0003848">
    <property type="term" value="F:2-amino-4-hydroxy-6-hydroxymethyldihydropteridine diphosphokinase activity"/>
    <property type="evidence" value="ECO:0007669"/>
    <property type="project" value="UniProtKB-EC"/>
</dbReference>
<evidence type="ECO:0000256" key="12">
    <source>
        <dbReference type="ARBA" id="ARBA00029766"/>
    </source>
</evidence>
<evidence type="ECO:0000313" key="16">
    <source>
        <dbReference type="Proteomes" id="UP000321934"/>
    </source>
</evidence>
<accession>A0A5B8XGR6</accession>
<dbReference type="AlphaFoldDB" id="A0A5B8XGR6"/>
<dbReference type="OrthoDB" id="9808041at2"/>
<evidence type="ECO:0000256" key="10">
    <source>
        <dbReference type="ARBA" id="ARBA00022909"/>
    </source>
</evidence>
<evidence type="ECO:0000256" key="1">
    <source>
        <dbReference type="ARBA" id="ARBA00005051"/>
    </source>
</evidence>
<evidence type="ECO:0000259" key="14">
    <source>
        <dbReference type="SMART" id="SM00905"/>
    </source>
</evidence>
<dbReference type="GO" id="GO:0004150">
    <property type="term" value="F:dihydroneopterin aldolase activity"/>
    <property type="evidence" value="ECO:0007669"/>
    <property type="project" value="InterPro"/>
</dbReference>
<dbReference type="InterPro" id="IPR043133">
    <property type="entry name" value="GTP-CH-I_C/QueF"/>
</dbReference>
<dbReference type="Pfam" id="PF01288">
    <property type="entry name" value="HPPK"/>
    <property type="match status" value="1"/>
</dbReference>
<dbReference type="Gene3D" id="3.30.70.560">
    <property type="entry name" value="7,8-Dihydro-6-hydroxymethylpterin-pyrophosphokinase HPPK"/>
    <property type="match status" value="1"/>
</dbReference>
<dbReference type="EMBL" id="CP029077">
    <property type="protein sequence ID" value="QED23361.1"/>
    <property type="molecule type" value="Genomic_DNA"/>
</dbReference>
<evidence type="ECO:0000256" key="4">
    <source>
        <dbReference type="ARBA" id="ARBA00013253"/>
    </source>
</evidence>
<evidence type="ECO:0000256" key="11">
    <source>
        <dbReference type="ARBA" id="ARBA00029409"/>
    </source>
</evidence>
<dbReference type="CDD" id="cd00483">
    <property type="entry name" value="HPPK"/>
    <property type="match status" value="1"/>
</dbReference>
<dbReference type="InterPro" id="IPR000550">
    <property type="entry name" value="Hppk"/>
</dbReference>
<reference evidence="15 16" key="1">
    <citation type="journal article" date="2019" name="ISME J.">
        <title>Deianiraea, an extracellular bacterium associated with the ciliate Paramecium, suggests an alternative scenario for the evolution of Rickettsiales.</title>
        <authorList>
            <person name="Castelli M."/>
            <person name="Sabaneyeva E."/>
            <person name="Lanzoni O."/>
            <person name="Lebedeva N."/>
            <person name="Floriano A.M."/>
            <person name="Gaiarsa S."/>
            <person name="Benken K."/>
            <person name="Modeo L."/>
            <person name="Bandi C."/>
            <person name="Potekhin A."/>
            <person name="Sassera D."/>
            <person name="Petroni G."/>
        </authorList>
    </citation>
    <scope>NUCLEOTIDE SEQUENCE [LARGE SCALE GENOMIC DNA]</scope>
    <source>
        <strain evidence="15">CyL4-1</strain>
    </source>
</reference>
<dbReference type="Gene3D" id="3.30.1130.10">
    <property type="match status" value="1"/>
</dbReference>
<evidence type="ECO:0000256" key="3">
    <source>
        <dbReference type="ARBA" id="ARBA00009640"/>
    </source>
</evidence>
<evidence type="ECO:0000256" key="13">
    <source>
        <dbReference type="ARBA" id="ARBA00033413"/>
    </source>
</evidence>
<dbReference type="Proteomes" id="UP000321934">
    <property type="component" value="Chromosome"/>
</dbReference>